<dbReference type="EMBL" id="CP097463">
    <property type="protein sequence ID" value="WAX58440.1"/>
    <property type="molecule type" value="Genomic_DNA"/>
</dbReference>
<sequence length="77" mass="8459">MIEEAAADAEEVRLSADDAAELADLLRIWHGWLTGEDTDLLAASLERMPEGPDSVPALQVMLTRLAARLDPRRAVDF</sequence>
<accession>A0ABY7K105</accession>
<keyword evidence="4" id="KW-1185">Reference proteome</keyword>
<evidence type="ECO:0000313" key="2">
    <source>
        <dbReference type="EMBL" id="WAX58431.1"/>
    </source>
</evidence>
<reference evidence="1" key="1">
    <citation type="submission" date="2022-05" db="EMBL/GenBank/DDBJ databases">
        <title>Jatrophihabitans sp. SB3-54 whole genome sequence.</title>
        <authorList>
            <person name="Suh M.K."/>
            <person name="Eom M.K."/>
            <person name="Kim J.S."/>
            <person name="Kim H.S."/>
            <person name="Do H.E."/>
            <person name="Shin Y.K."/>
            <person name="Lee J.-S."/>
        </authorList>
    </citation>
    <scope>NUCLEOTIDE SEQUENCE</scope>
    <source>
        <strain evidence="1">SB3-54</strain>
    </source>
</reference>
<dbReference type="RefSeq" id="WP_269444191.1">
    <property type="nucleotide sequence ID" value="NZ_CP097463.1"/>
</dbReference>
<dbReference type="Proteomes" id="UP001164693">
    <property type="component" value="Chromosome"/>
</dbReference>
<gene>
    <name evidence="1" type="ORF">M6B22_02485</name>
    <name evidence="2" type="ORF">M6B22_06610</name>
    <name evidence="3" type="ORF">M6B22_06660</name>
</gene>
<protein>
    <submittedName>
        <fullName evidence="1">Uncharacterized protein</fullName>
    </submittedName>
</protein>
<proteinExistence type="predicted"/>
<organism evidence="1 4">
    <name type="scientific">Jatrophihabitans cynanchi</name>
    <dbReference type="NCBI Taxonomy" id="2944128"/>
    <lineage>
        <taxon>Bacteria</taxon>
        <taxon>Bacillati</taxon>
        <taxon>Actinomycetota</taxon>
        <taxon>Actinomycetes</taxon>
        <taxon>Jatrophihabitantales</taxon>
        <taxon>Jatrophihabitantaceae</taxon>
        <taxon>Jatrophihabitans</taxon>
    </lineage>
</organism>
<evidence type="ECO:0000313" key="3">
    <source>
        <dbReference type="EMBL" id="WAX58440.1"/>
    </source>
</evidence>
<evidence type="ECO:0000313" key="4">
    <source>
        <dbReference type="Proteomes" id="UP001164693"/>
    </source>
</evidence>
<dbReference type="EMBL" id="CP097463">
    <property type="protein sequence ID" value="WAX58431.1"/>
    <property type="molecule type" value="Genomic_DNA"/>
</dbReference>
<name>A0ABY7K105_9ACTN</name>
<evidence type="ECO:0000313" key="1">
    <source>
        <dbReference type="EMBL" id="WAX57645.1"/>
    </source>
</evidence>
<dbReference type="EMBL" id="CP097463">
    <property type="protein sequence ID" value="WAX57645.1"/>
    <property type="molecule type" value="Genomic_DNA"/>
</dbReference>